<keyword evidence="3" id="KW-0067">ATP-binding</keyword>
<sequence>MKKIIISLILFYLRFFAKIALVIHRPKIIGIAGSAGKSSTKNAIEAILKDHFRVVALKGNSEVGLPLSLLGIQLDLYSKENIKIWLKLLLLVPLGITYLKKFEYLIVEMGIDDPLPPKNMTYLLKIIKPDIALSLNISGTHTEQFEKILPENQQMNSLEKHEHILNKMAEEDTKIITQSNCSCAFYNDDDQYLKRALQNYIKNNHTKCKSFGKNKNNTLSFLDYQVDLTKSMFSFLSTEGEIKIEFSQMLLPQVYQYTFGAAILAGLECGLTLEQIKTALSKNFQLPKSRSSLLLGKKNSIIIDSSYNASKQPVLTFLDLAFSLKKQTKRPLVFIFGDMRELGQFAKSEHEEVAQKINQTVDALYCVGELSKKYVLPQIKTNTEISVKWFSHALALGRHLKENLPVNALLLFKGSQNTIFLEEAVKILLQNPSDSKKLCRQEPFWLKQKEKYWQQVN</sequence>
<dbReference type="Pfam" id="PF08245">
    <property type="entry name" value="Mur_ligase_M"/>
    <property type="match status" value="1"/>
</dbReference>
<dbReference type="GO" id="GO:0016881">
    <property type="term" value="F:acid-amino acid ligase activity"/>
    <property type="evidence" value="ECO:0007669"/>
    <property type="project" value="InterPro"/>
</dbReference>
<evidence type="ECO:0000259" key="5">
    <source>
        <dbReference type="Pfam" id="PF08245"/>
    </source>
</evidence>
<evidence type="ECO:0000256" key="3">
    <source>
        <dbReference type="ARBA" id="ARBA00022840"/>
    </source>
</evidence>
<dbReference type="GO" id="GO:0005524">
    <property type="term" value="F:ATP binding"/>
    <property type="evidence" value="ECO:0007669"/>
    <property type="project" value="UniProtKB-KW"/>
</dbReference>
<dbReference type="InterPro" id="IPR051046">
    <property type="entry name" value="MurCDEF_CellWall_CoF430Synth"/>
</dbReference>
<dbReference type="PANTHER" id="PTHR43024:SF1">
    <property type="entry name" value="UDP-N-ACETYLMURAMOYL-TRIPEPTIDE--D-ALANYL-D-ALANINE LIGASE"/>
    <property type="match status" value="1"/>
</dbReference>
<dbReference type="InterPro" id="IPR013221">
    <property type="entry name" value="Mur_ligase_cen"/>
</dbReference>
<dbReference type="PANTHER" id="PTHR43024">
    <property type="entry name" value="UDP-N-ACETYLMURAMOYL-TRIPEPTIDE--D-ALANYL-D-ALANINE LIGASE"/>
    <property type="match status" value="1"/>
</dbReference>
<gene>
    <name evidence="6" type="ORF">A2319_03890</name>
</gene>
<dbReference type="EMBL" id="MHKI01000003">
    <property type="protein sequence ID" value="OGY88300.1"/>
    <property type="molecule type" value="Genomic_DNA"/>
</dbReference>
<dbReference type="InterPro" id="IPR036565">
    <property type="entry name" value="Mur-like_cat_sf"/>
</dbReference>
<dbReference type="Pfam" id="PF02875">
    <property type="entry name" value="Mur_ligase_C"/>
    <property type="match status" value="1"/>
</dbReference>
<name>A0A1G2BJ25_9BACT</name>
<organism evidence="6 7">
    <name type="scientific">Candidatus Kerfeldbacteria bacterium RIFOXYB2_FULL_38_14</name>
    <dbReference type="NCBI Taxonomy" id="1798547"/>
    <lineage>
        <taxon>Bacteria</taxon>
        <taxon>Candidatus Kerfeldiibacteriota</taxon>
    </lineage>
</organism>
<dbReference type="Proteomes" id="UP000176420">
    <property type="component" value="Unassembled WGS sequence"/>
</dbReference>
<dbReference type="Gene3D" id="3.90.190.20">
    <property type="entry name" value="Mur ligase, C-terminal domain"/>
    <property type="match status" value="1"/>
</dbReference>
<evidence type="ECO:0000256" key="1">
    <source>
        <dbReference type="ARBA" id="ARBA00022598"/>
    </source>
</evidence>
<evidence type="ECO:0000259" key="4">
    <source>
        <dbReference type="Pfam" id="PF02875"/>
    </source>
</evidence>
<dbReference type="SUPFAM" id="SSF53244">
    <property type="entry name" value="MurD-like peptide ligases, peptide-binding domain"/>
    <property type="match status" value="1"/>
</dbReference>
<evidence type="ECO:0000313" key="6">
    <source>
        <dbReference type="EMBL" id="OGY88300.1"/>
    </source>
</evidence>
<evidence type="ECO:0000256" key="2">
    <source>
        <dbReference type="ARBA" id="ARBA00022741"/>
    </source>
</evidence>
<accession>A0A1G2BJ25</accession>
<keyword evidence="2" id="KW-0547">Nucleotide-binding</keyword>
<evidence type="ECO:0000313" key="7">
    <source>
        <dbReference type="Proteomes" id="UP000176420"/>
    </source>
</evidence>
<feature type="domain" description="Mur ligase central" evidence="5">
    <location>
        <begin position="31"/>
        <end position="246"/>
    </location>
</feature>
<dbReference type="SUPFAM" id="SSF53623">
    <property type="entry name" value="MurD-like peptide ligases, catalytic domain"/>
    <property type="match status" value="1"/>
</dbReference>
<comment type="caution">
    <text evidence="6">The sequence shown here is derived from an EMBL/GenBank/DDBJ whole genome shotgun (WGS) entry which is preliminary data.</text>
</comment>
<dbReference type="Gene3D" id="3.40.1190.10">
    <property type="entry name" value="Mur-like, catalytic domain"/>
    <property type="match status" value="1"/>
</dbReference>
<reference evidence="6 7" key="1">
    <citation type="journal article" date="2016" name="Nat. Commun.">
        <title>Thousands of microbial genomes shed light on interconnected biogeochemical processes in an aquifer system.</title>
        <authorList>
            <person name="Anantharaman K."/>
            <person name="Brown C.T."/>
            <person name="Hug L.A."/>
            <person name="Sharon I."/>
            <person name="Castelle C.J."/>
            <person name="Probst A.J."/>
            <person name="Thomas B.C."/>
            <person name="Singh A."/>
            <person name="Wilkins M.J."/>
            <person name="Karaoz U."/>
            <person name="Brodie E.L."/>
            <person name="Williams K.H."/>
            <person name="Hubbard S.S."/>
            <person name="Banfield J.F."/>
        </authorList>
    </citation>
    <scope>NUCLEOTIDE SEQUENCE [LARGE SCALE GENOMIC DNA]</scope>
</reference>
<proteinExistence type="predicted"/>
<dbReference type="InterPro" id="IPR036615">
    <property type="entry name" value="Mur_ligase_C_dom_sf"/>
</dbReference>
<dbReference type="InterPro" id="IPR004101">
    <property type="entry name" value="Mur_ligase_C"/>
</dbReference>
<protein>
    <submittedName>
        <fullName evidence="6">Uncharacterized protein</fullName>
    </submittedName>
</protein>
<keyword evidence="1" id="KW-0436">Ligase</keyword>
<feature type="domain" description="Mur ligase C-terminal" evidence="4">
    <location>
        <begin position="298"/>
        <end position="415"/>
    </location>
</feature>
<dbReference type="AlphaFoldDB" id="A0A1G2BJ25"/>